<dbReference type="AlphaFoldDB" id="A0A9W9SJ06"/>
<feature type="domain" description="HNH nuclease" evidence="2">
    <location>
        <begin position="279"/>
        <end position="342"/>
    </location>
</feature>
<organism evidence="3 4">
    <name type="scientific">Penicillium cataractarum</name>
    <dbReference type="NCBI Taxonomy" id="2100454"/>
    <lineage>
        <taxon>Eukaryota</taxon>
        <taxon>Fungi</taxon>
        <taxon>Dikarya</taxon>
        <taxon>Ascomycota</taxon>
        <taxon>Pezizomycotina</taxon>
        <taxon>Eurotiomycetes</taxon>
        <taxon>Eurotiomycetidae</taxon>
        <taxon>Eurotiales</taxon>
        <taxon>Aspergillaceae</taxon>
        <taxon>Penicillium</taxon>
    </lineage>
</organism>
<dbReference type="GeneID" id="81437686"/>
<dbReference type="RefSeq" id="XP_056557032.1">
    <property type="nucleotide sequence ID" value="XM_056698507.1"/>
</dbReference>
<name>A0A9W9SJ06_9EURO</name>
<proteinExistence type="predicted"/>
<dbReference type="InterPro" id="IPR003615">
    <property type="entry name" value="HNH_nuc"/>
</dbReference>
<dbReference type="OrthoDB" id="5386595at2759"/>
<gene>
    <name evidence="3" type="ORF">N7496_005578</name>
</gene>
<feature type="compositionally biased region" description="Basic and acidic residues" evidence="1">
    <location>
        <begin position="491"/>
        <end position="502"/>
    </location>
</feature>
<evidence type="ECO:0000313" key="4">
    <source>
        <dbReference type="Proteomes" id="UP001147782"/>
    </source>
</evidence>
<keyword evidence="4" id="KW-1185">Reference proteome</keyword>
<accession>A0A9W9SJ06</accession>
<evidence type="ECO:0000313" key="3">
    <source>
        <dbReference type="EMBL" id="KAJ5378169.1"/>
    </source>
</evidence>
<protein>
    <recommendedName>
        <fullName evidence="2">HNH nuclease domain-containing protein</fullName>
    </recommendedName>
</protein>
<sequence>MPPSSPSSASPPSFLPLTEAHLALFSPAHKKRIKVKEARRESLESDMCNLSHRSTLSDFLSKKTGSLIARIEELEANRDGIRSAPDALTDPIFSDVFRDIIRVLAKKRIELDILHNTGRYIEQQIGEQLESDCPRSRLPPDSGPHLDERLRIDEYMTFDEGLDASHCDGKNPLKRPRLQDDLSLHDSDYDLHDVPIDPSMAKPHTNPDAEDATDDRKPRWWDEDKISQLYTDMMISRVVEGSAKQKRAFKSHDQQRFSNAVLERYDALEKTENSTRKWCHVTGRWWHEKFVKCAHLVPKCMTGPEIAMLFGDGELVLKDPLNGISLHNTVELAYDSARIFIVPNQIQMPERMDTEWKCLLVDPATDGNQVACDDGRERTYWRLEFRTNNRPARRYLCFRFLITYIYAKQKGFKQFTDKVECRSTFWGSPGEYLEQSSLELLTRNVGATLPRTIERNVFDGHASDVEVRRQDELAPVAAMRIFDAGDEGEERWEKELGPHSDASDDEMEDSDNGSEED</sequence>
<dbReference type="EMBL" id="JAPZBS010000004">
    <property type="protein sequence ID" value="KAJ5378169.1"/>
    <property type="molecule type" value="Genomic_DNA"/>
</dbReference>
<dbReference type="Proteomes" id="UP001147782">
    <property type="component" value="Unassembled WGS sequence"/>
</dbReference>
<feature type="region of interest" description="Disordered" evidence="1">
    <location>
        <begin position="193"/>
        <end position="218"/>
    </location>
</feature>
<reference evidence="3" key="2">
    <citation type="journal article" date="2023" name="IMA Fungus">
        <title>Comparative genomic study of the Penicillium genus elucidates a diverse pangenome and 15 lateral gene transfer events.</title>
        <authorList>
            <person name="Petersen C."/>
            <person name="Sorensen T."/>
            <person name="Nielsen M.R."/>
            <person name="Sondergaard T.E."/>
            <person name="Sorensen J.L."/>
            <person name="Fitzpatrick D.A."/>
            <person name="Frisvad J.C."/>
            <person name="Nielsen K.L."/>
        </authorList>
    </citation>
    <scope>NUCLEOTIDE SEQUENCE</scope>
    <source>
        <strain evidence="3">IBT 29864</strain>
    </source>
</reference>
<dbReference type="Pfam" id="PF13391">
    <property type="entry name" value="HNH_2"/>
    <property type="match status" value="1"/>
</dbReference>
<feature type="compositionally biased region" description="Acidic residues" evidence="1">
    <location>
        <begin position="503"/>
        <end position="517"/>
    </location>
</feature>
<comment type="caution">
    <text evidence="3">The sequence shown here is derived from an EMBL/GenBank/DDBJ whole genome shotgun (WGS) entry which is preliminary data.</text>
</comment>
<evidence type="ECO:0000259" key="2">
    <source>
        <dbReference type="Pfam" id="PF13391"/>
    </source>
</evidence>
<reference evidence="3" key="1">
    <citation type="submission" date="2022-11" db="EMBL/GenBank/DDBJ databases">
        <authorList>
            <person name="Petersen C."/>
        </authorList>
    </citation>
    <scope>NUCLEOTIDE SEQUENCE</scope>
    <source>
        <strain evidence="3">IBT 29864</strain>
    </source>
</reference>
<evidence type="ECO:0000256" key="1">
    <source>
        <dbReference type="SAM" id="MobiDB-lite"/>
    </source>
</evidence>
<feature type="region of interest" description="Disordered" evidence="1">
    <location>
        <begin position="484"/>
        <end position="517"/>
    </location>
</feature>